<dbReference type="RefSeq" id="WP_345790997.1">
    <property type="nucleotide sequence ID" value="NZ_JADPIE010000012.1"/>
</dbReference>
<reference evidence="2" key="1">
    <citation type="submission" date="2020-11" db="EMBL/GenBank/DDBJ databases">
        <title>Halonatronomonas betainensis gen. nov., sp. nov. a novel haloalkaliphilic representative of the family Halanaerobiacae capable of betaine degradation.</title>
        <authorList>
            <person name="Boltyanskaya Y."/>
            <person name="Kevbrin V."/>
            <person name="Detkova E."/>
            <person name="Grouzdev D.S."/>
            <person name="Koziaeva V."/>
            <person name="Zhilina T."/>
        </authorList>
    </citation>
    <scope>NUCLEOTIDE SEQUENCE</scope>
    <source>
        <strain evidence="2">Z-7014</strain>
    </source>
</reference>
<dbReference type="InterPro" id="IPR043519">
    <property type="entry name" value="NT_sf"/>
</dbReference>
<dbReference type="Pfam" id="PF01909">
    <property type="entry name" value="NTP_transf_2"/>
    <property type="match status" value="1"/>
</dbReference>
<evidence type="ECO:0000313" key="3">
    <source>
        <dbReference type="Proteomes" id="UP000621436"/>
    </source>
</evidence>
<organism evidence="2 3">
    <name type="scientific">Halonatronomonas betaini</name>
    <dbReference type="NCBI Taxonomy" id="2778430"/>
    <lineage>
        <taxon>Bacteria</taxon>
        <taxon>Bacillati</taxon>
        <taxon>Bacillota</taxon>
        <taxon>Clostridia</taxon>
        <taxon>Halanaerobiales</taxon>
        <taxon>Halarsenatibacteraceae</taxon>
        <taxon>Halonatronomonas</taxon>
    </lineage>
</organism>
<dbReference type="GO" id="GO:0016779">
    <property type="term" value="F:nucleotidyltransferase activity"/>
    <property type="evidence" value="ECO:0007669"/>
    <property type="project" value="InterPro"/>
</dbReference>
<comment type="caution">
    <text evidence="2">The sequence shown here is derived from an EMBL/GenBank/DDBJ whole genome shotgun (WGS) entry which is preliminary data.</text>
</comment>
<dbReference type="Gene3D" id="3.30.460.10">
    <property type="entry name" value="Beta Polymerase, domain 2"/>
    <property type="match status" value="1"/>
</dbReference>
<name>A0A931AY83_9FIRM</name>
<evidence type="ECO:0000313" key="2">
    <source>
        <dbReference type="EMBL" id="MBF8438211.1"/>
    </source>
</evidence>
<evidence type="ECO:0000259" key="1">
    <source>
        <dbReference type="Pfam" id="PF01909"/>
    </source>
</evidence>
<dbReference type="Proteomes" id="UP000621436">
    <property type="component" value="Unassembled WGS sequence"/>
</dbReference>
<keyword evidence="3" id="KW-1185">Reference proteome</keyword>
<feature type="domain" description="Polymerase nucleotidyl transferase" evidence="1">
    <location>
        <begin position="2"/>
        <end position="47"/>
    </location>
</feature>
<sequence length="73" mass="8385">MDSDIDLLIVVDAKDPENIKEIRRGINKLLADREMPVDIIVISSEKMDQRKDVPGTLPYICIREGEILYEREG</sequence>
<gene>
    <name evidence="2" type="ORF">I0Q91_14110</name>
</gene>
<accession>A0A931AY83</accession>
<proteinExistence type="predicted"/>
<dbReference type="InterPro" id="IPR002934">
    <property type="entry name" value="Polymerase_NTP_transf_dom"/>
</dbReference>
<dbReference type="SUPFAM" id="SSF81301">
    <property type="entry name" value="Nucleotidyltransferase"/>
    <property type="match status" value="1"/>
</dbReference>
<dbReference type="EMBL" id="JADPIE010000012">
    <property type="protein sequence ID" value="MBF8438211.1"/>
    <property type="molecule type" value="Genomic_DNA"/>
</dbReference>
<protein>
    <submittedName>
        <fullName evidence="2">Nucleotidyltransferase domain-containing protein</fullName>
    </submittedName>
</protein>
<dbReference type="AlphaFoldDB" id="A0A931AY83"/>